<comment type="caution">
    <text evidence="2">The sequence shown here is derived from an EMBL/GenBank/DDBJ whole genome shotgun (WGS) entry which is preliminary data.</text>
</comment>
<dbReference type="NCBIfam" id="TIGR01643">
    <property type="entry name" value="YD_repeat_2x"/>
    <property type="match status" value="6"/>
</dbReference>
<keyword evidence="3" id="KW-1185">Reference proteome</keyword>
<dbReference type="Gene3D" id="2.180.10.10">
    <property type="entry name" value="RHS repeat-associated core"/>
    <property type="match status" value="5"/>
</dbReference>
<feature type="region of interest" description="Disordered" evidence="1">
    <location>
        <begin position="1666"/>
        <end position="1687"/>
    </location>
</feature>
<evidence type="ECO:0000313" key="2">
    <source>
        <dbReference type="EMBL" id="MDR7268564.1"/>
    </source>
</evidence>
<evidence type="ECO:0000256" key="1">
    <source>
        <dbReference type="SAM" id="MobiDB-lite"/>
    </source>
</evidence>
<organism evidence="2 3">
    <name type="scientific">Roseateles saccharophilus</name>
    <name type="common">Pseudomonas saccharophila</name>
    <dbReference type="NCBI Taxonomy" id="304"/>
    <lineage>
        <taxon>Bacteria</taxon>
        <taxon>Pseudomonadati</taxon>
        <taxon>Pseudomonadota</taxon>
        <taxon>Betaproteobacteria</taxon>
        <taxon>Burkholderiales</taxon>
        <taxon>Sphaerotilaceae</taxon>
        <taxon>Roseateles</taxon>
    </lineage>
</organism>
<evidence type="ECO:0000313" key="3">
    <source>
        <dbReference type="Proteomes" id="UP001180453"/>
    </source>
</evidence>
<feature type="region of interest" description="Disordered" evidence="1">
    <location>
        <begin position="1596"/>
        <end position="1618"/>
    </location>
</feature>
<gene>
    <name evidence="2" type="ORF">J2X20_001193</name>
</gene>
<proteinExistence type="predicted"/>
<name>A0ABU1YI91_ROSSA</name>
<feature type="compositionally biased region" description="Polar residues" evidence="1">
    <location>
        <begin position="1666"/>
        <end position="1679"/>
    </location>
</feature>
<dbReference type="RefSeq" id="WP_310262243.1">
    <property type="nucleotide sequence ID" value="NZ_JAVDXU010000001.1"/>
</dbReference>
<dbReference type="InterPro" id="IPR031325">
    <property type="entry name" value="RHS_repeat"/>
</dbReference>
<dbReference type="Pfam" id="PF05593">
    <property type="entry name" value="RHS_repeat"/>
    <property type="match status" value="4"/>
</dbReference>
<accession>A0ABU1YI91</accession>
<dbReference type="InterPro" id="IPR050708">
    <property type="entry name" value="T6SS_VgrG/RHS"/>
</dbReference>
<dbReference type="PANTHER" id="PTHR32305:SF15">
    <property type="entry name" value="PROTEIN RHSA-RELATED"/>
    <property type="match status" value="1"/>
</dbReference>
<dbReference type="EMBL" id="JAVDXU010000001">
    <property type="protein sequence ID" value="MDR7268564.1"/>
    <property type="molecule type" value="Genomic_DNA"/>
</dbReference>
<sequence length="1799" mass="193795">MVSVVTGSGAGLVNTSKDVLGAAGGLGQASTGRAGEQVTVNAANGNLVVQDRDEFLAGVGPDANLLRTYNSQGGWDGDNGDRWRIGYYRKVYGLGGGMIKRVEADGRLTTYTLEGGQYVSKDGSGQYDTLSYDAPSDTWTWRDGDTGTTETYQLYGAGNYRLTRVTDPEGHYVAIDYSGDQISRISTYKAGGATAIGVIKLTYGGTKLQSTEYWESGAKARSLTRYDYDSSDRLWHVTTDLSPDDSAVADGKVYTITYGYEGAAVDARLNSIQQTDGTQITISYESGTGRVASVLDGRGLGTTFTYDAPGTTTVKDALGQATTLKYSPKGELLEILGAVTGGSSFTQKYTYDPTTGDLLTSTNAKNETTTYEYNSVGAMTRRTDAAGNVLERGYTSGNLLATETLYLVPDPDGPTNAGTASKPLTTNYYYDTTSGRRRLMYVIYGDGSLTSYVYDGLGQLTDTFKYSPDVVFSGNRQTWSEVSAFATNAFKTDKGIQRLHHEYDLRGLLSKERSYASSTYNATTNGFDSVDATDTIYTYDPSGRLLSRLDASGVKLAYEYDGLGRITKSLDTNLVATVYSYDDVGRKTSVQLANGQTTVQTFNQWGDLVASDVLGAGNTQANPKALGATQYSYDNLGRLWRTTDATGVAVFSLYDVSGRKSADIAANGQLTEYLYDAAGRLIQRIAYATLLSQTTLSGLTAASTVASVRPAMQVDQDRITTSYYDMAGRLTGVLDADGYLSVTKYDGASAVTSQTTYANAVAVTRLDVSKGTTQSSAPSQPAPTVDAARDRTLRNLYDGAGRLAAQIDGDGGLTRWTYDATGNRRSQLRRSTLLDDSLRTTGDLATLSNLALLADDEFTQWLYDGHGVQIAQLSAEGYFTEFTYDGAGRLKDTLQYLTRAFRPIVTGSPNTLRWLQRAELDTLRPTLGAALKTSRSYNNRGLLESETSVDSTVTFYQYDDLQRLKTKTLAYGSSEAVGRYVDYDDWGRVQIAKTLGDAAEAVTWYDAAGRRVRIKDARGNTTFYYYDAQGRQVYAILRDPLVGGEVTETIYSNFSEVQATVTHRERLSLNDVAGLTGGQAATARLSRAPAGDISLAEAIAALSKTSFDNRSSAIYNRRGLIQQAIDALGDKTDYSYNAFSQLRQESRDIDPVGTANARRLTLDYGYDRRGHATRTERSGPGLTSAVITGATFDALGRLYDTTDELSRVTQYTYTRDSGSGRKVTIAGPAGTTSTTYDALDRMVARVDRTISTVTYTHDAINRKLTVKTAAGIQIVTEYNRNGQVYKVTDGAGATTTYAYDAHGNLLTVTDALGNVTQNGYDANDNLVQVVQGLKANASGAPINDGSATTTSYSFDAANRVLTQTVDPLVNGVGLNLQTRYEYDGQGRKLKITDSRGTVTTQVFNAKGELADVIVDDVAGGLKLKTSYSYDAQSRVLTVVEGAGTAASRKTAYAYDILGRRTSEIVDPEGLKLKISYEYDAAGRLAIEGTLNTTSEAIAAAWRGDWALARAHWKYEPSPEARAAIYERINPAPDPRFARIDAVRNSGLAGIVSLVGDATGASSTTLDRLAQGGELVEGSFGQLGGFQLPRYARSNTYASRANRRPKTNPAREEWLTSNSRLRAEQTVAGVDLPLESPSPIASRIGHGHGDHGHQTSFSEQATRVRTGISPTGRSAPTSKASKFVSPEAEAEAIGRGTEELMRALGRGVVPPGVIDGRGMPTFVEPNGLPVRYSVIVSTNQPGGFGKSVVKLKNAATGAVFYDGFGLPVTQISPTVLMSAKIIWEYVPSIGGWRQVTYYPE</sequence>
<protein>
    <submittedName>
        <fullName evidence="2">YD repeat-containing protein</fullName>
    </submittedName>
</protein>
<reference evidence="2 3" key="1">
    <citation type="submission" date="2023-07" db="EMBL/GenBank/DDBJ databases">
        <title>Sorghum-associated microbial communities from plants grown in Nebraska, USA.</title>
        <authorList>
            <person name="Schachtman D."/>
        </authorList>
    </citation>
    <scope>NUCLEOTIDE SEQUENCE [LARGE SCALE GENOMIC DNA]</scope>
    <source>
        <strain evidence="2 3">BE314</strain>
    </source>
</reference>
<dbReference type="PANTHER" id="PTHR32305">
    <property type="match status" value="1"/>
</dbReference>
<dbReference type="InterPro" id="IPR006530">
    <property type="entry name" value="YD"/>
</dbReference>
<dbReference type="Proteomes" id="UP001180453">
    <property type="component" value="Unassembled WGS sequence"/>
</dbReference>